<accession>A0A563VIP4</accession>
<keyword evidence="2" id="KW-1185">Reference proteome</keyword>
<dbReference type="AlphaFoldDB" id="A0A563VIP4"/>
<dbReference type="EMBL" id="CAACVJ010000001">
    <property type="protein sequence ID" value="VEP11292.1"/>
    <property type="molecule type" value="Genomic_DNA"/>
</dbReference>
<reference evidence="1 2" key="1">
    <citation type="submission" date="2019-01" db="EMBL/GenBank/DDBJ databases">
        <authorList>
            <person name="Brito A."/>
        </authorList>
    </citation>
    <scope>NUCLEOTIDE SEQUENCE [LARGE SCALE GENOMIC DNA]</scope>
    <source>
        <strain evidence="1">1</strain>
    </source>
</reference>
<protein>
    <submittedName>
        <fullName evidence="1">Uncharacterized protein</fullName>
    </submittedName>
</protein>
<organism evidence="1 2">
    <name type="scientific">Hyella patelloides LEGE 07179</name>
    <dbReference type="NCBI Taxonomy" id="945734"/>
    <lineage>
        <taxon>Bacteria</taxon>
        <taxon>Bacillati</taxon>
        <taxon>Cyanobacteriota</taxon>
        <taxon>Cyanophyceae</taxon>
        <taxon>Pleurocapsales</taxon>
        <taxon>Hyellaceae</taxon>
        <taxon>Hyella</taxon>
    </lineage>
</organism>
<sequence length="56" mass="6555">MGRLQPTIDNCWQQNLKPEKSPLSTPASTKGVYTRRIDLFISFLLDFCKRSNEFFD</sequence>
<evidence type="ECO:0000313" key="1">
    <source>
        <dbReference type="EMBL" id="VEP11292.1"/>
    </source>
</evidence>
<dbReference type="Proteomes" id="UP000320055">
    <property type="component" value="Unassembled WGS sequence"/>
</dbReference>
<evidence type="ECO:0000313" key="2">
    <source>
        <dbReference type="Proteomes" id="UP000320055"/>
    </source>
</evidence>
<gene>
    <name evidence="1" type="ORF">H1P_10077</name>
</gene>
<proteinExistence type="predicted"/>
<name>A0A563VIP4_9CYAN</name>